<proteinExistence type="predicted"/>
<keyword evidence="1" id="KW-1133">Transmembrane helix</keyword>
<dbReference type="Proteomes" id="UP001601059">
    <property type="component" value="Unassembled WGS sequence"/>
</dbReference>
<protein>
    <recommendedName>
        <fullName evidence="4">Menaquinol-cytochrome c reductase cytochrome b subunit</fullName>
    </recommendedName>
</protein>
<keyword evidence="1" id="KW-0812">Transmembrane</keyword>
<evidence type="ECO:0008006" key="4">
    <source>
        <dbReference type="Google" id="ProtNLM"/>
    </source>
</evidence>
<sequence length="89" mass="10123">MKVVFQAILGSIVVHITYLVGMMKVGYIKTKNYQPDISNSWDKVEVLQNEVVFGHHHSPFLYVLTFIAVTVVFVIAINLFRKLKTGTIL</sequence>
<accession>A0ABW6K6Y8</accession>
<name>A0ABW6K6Y8_9BACI</name>
<feature type="transmembrane region" description="Helical" evidence="1">
    <location>
        <begin position="7"/>
        <end position="28"/>
    </location>
</feature>
<reference evidence="2 3" key="1">
    <citation type="submission" date="2024-08" db="EMBL/GenBank/DDBJ databases">
        <title>Two novel Cytobacillus novel species.</title>
        <authorList>
            <person name="Liu G."/>
        </authorList>
    </citation>
    <scope>NUCLEOTIDE SEQUENCE [LARGE SCALE GENOMIC DNA]</scope>
    <source>
        <strain evidence="2 3">FJAT-54145</strain>
    </source>
</reference>
<evidence type="ECO:0000313" key="2">
    <source>
        <dbReference type="EMBL" id="MFE8699946.1"/>
    </source>
</evidence>
<gene>
    <name evidence="2" type="ORF">ACFYKX_04835</name>
</gene>
<comment type="caution">
    <text evidence="2">The sequence shown here is derived from an EMBL/GenBank/DDBJ whole genome shotgun (WGS) entry which is preliminary data.</text>
</comment>
<evidence type="ECO:0000313" key="3">
    <source>
        <dbReference type="Proteomes" id="UP001601059"/>
    </source>
</evidence>
<evidence type="ECO:0000256" key="1">
    <source>
        <dbReference type="SAM" id="Phobius"/>
    </source>
</evidence>
<dbReference type="RefSeq" id="WP_389358575.1">
    <property type="nucleotide sequence ID" value="NZ_JBIACK010000001.1"/>
</dbReference>
<keyword evidence="3" id="KW-1185">Reference proteome</keyword>
<keyword evidence="1" id="KW-0472">Membrane</keyword>
<feature type="transmembrane region" description="Helical" evidence="1">
    <location>
        <begin position="60"/>
        <end position="80"/>
    </location>
</feature>
<dbReference type="EMBL" id="JBIACK010000001">
    <property type="protein sequence ID" value="MFE8699946.1"/>
    <property type="molecule type" value="Genomic_DNA"/>
</dbReference>
<organism evidence="2 3">
    <name type="scientific">Cytobacillus spartinae</name>
    <dbReference type="NCBI Taxonomy" id="3299023"/>
    <lineage>
        <taxon>Bacteria</taxon>
        <taxon>Bacillati</taxon>
        <taxon>Bacillota</taxon>
        <taxon>Bacilli</taxon>
        <taxon>Bacillales</taxon>
        <taxon>Bacillaceae</taxon>
        <taxon>Cytobacillus</taxon>
    </lineage>
</organism>